<comment type="caution">
    <text evidence="3">The sequence shown here is derived from an EMBL/GenBank/DDBJ whole genome shotgun (WGS) entry which is preliminary data.</text>
</comment>
<keyword evidence="4" id="KW-1185">Reference proteome</keyword>
<dbReference type="Proteomes" id="UP000237684">
    <property type="component" value="Unassembled WGS sequence"/>
</dbReference>
<reference evidence="3 4" key="1">
    <citation type="journal article" date="2018" name="Syst. Appl. Microbiol.">
        <title>Abditibacterium utsteinense sp. nov., the first cultivated member of candidate phylum FBP, isolated from ice-free Antarctic soil samples.</title>
        <authorList>
            <person name="Tahon G."/>
            <person name="Tytgat B."/>
            <person name="Lebbe L."/>
            <person name="Carlier A."/>
            <person name="Willems A."/>
        </authorList>
    </citation>
    <scope>NUCLEOTIDE SEQUENCE [LARGE SCALE GENOMIC DNA]</scope>
    <source>
        <strain evidence="3 4">LMG 29911</strain>
    </source>
</reference>
<dbReference type="InterPro" id="IPR041698">
    <property type="entry name" value="Methyltransf_25"/>
</dbReference>
<proteinExistence type="predicted"/>
<gene>
    <name evidence="3" type="ORF">B1R32_10632</name>
</gene>
<feature type="chain" id="PRO_5015753161" evidence="1">
    <location>
        <begin position="20"/>
        <end position="256"/>
    </location>
</feature>
<organism evidence="3 4">
    <name type="scientific">Abditibacterium utsteinense</name>
    <dbReference type="NCBI Taxonomy" id="1960156"/>
    <lineage>
        <taxon>Bacteria</taxon>
        <taxon>Pseudomonadati</taxon>
        <taxon>Abditibacteriota</taxon>
        <taxon>Abditibacteriia</taxon>
        <taxon>Abditibacteriales</taxon>
        <taxon>Abditibacteriaceae</taxon>
        <taxon>Abditibacterium</taxon>
    </lineage>
</organism>
<feature type="signal peptide" evidence="1">
    <location>
        <begin position="1"/>
        <end position="19"/>
    </location>
</feature>
<dbReference type="GO" id="GO:0032259">
    <property type="term" value="P:methylation"/>
    <property type="evidence" value="ECO:0007669"/>
    <property type="project" value="UniProtKB-KW"/>
</dbReference>
<dbReference type="InParanoid" id="A0A2S8STT3"/>
<feature type="domain" description="Methyltransferase" evidence="2">
    <location>
        <begin position="81"/>
        <end position="177"/>
    </location>
</feature>
<dbReference type="SUPFAM" id="SSF53335">
    <property type="entry name" value="S-adenosyl-L-methionine-dependent methyltransferases"/>
    <property type="match status" value="1"/>
</dbReference>
<dbReference type="Pfam" id="PF13649">
    <property type="entry name" value="Methyltransf_25"/>
    <property type="match status" value="1"/>
</dbReference>
<dbReference type="AlphaFoldDB" id="A0A2S8STT3"/>
<dbReference type="Gene3D" id="3.40.50.150">
    <property type="entry name" value="Vaccinia Virus protein VP39"/>
    <property type="match status" value="1"/>
</dbReference>
<keyword evidence="3" id="KW-0489">Methyltransferase</keyword>
<dbReference type="InterPro" id="IPR029063">
    <property type="entry name" value="SAM-dependent_MTases_sf"/>
</dbReference>
<dbReference type="CDD" id="cd02440">
    <property type="entry name" value="AdoMet_MTases"/>
    <property type="match status" value="1"/>
</dbReference>
<accession>A0A2S8STT3</accession>
<dbReference type="GO" id="GO:0008168">
    <property type="term" value="F:methyltransferase activity"/>
    <property type="evidence" value="ECO:0007669"/>
    <property type="project" value="UniProtKB-KW"/>
</dbReference>
<sequence length="256" mass="27751">MGMKSRFFVPLCLSVAVFAAIALPKLGHKPSAPLAKPDGTMRQTASPWTGAADEFDTPGRDAKLQLPRVFHDLKIGQGSKVADIGAGGGWLTVRLGFQVGPKGVVYAEEILPKYTAYIEKRARLSGLSNVRTVLGTVTDPKLPAKTIDAAIILNAYHEFDQPLAVLAKVRAGLKSGGRLGIMERDDDGLRLEARRAYAQTGRILRRVTEKNDGNALTDDHRLALDVVRREGERAGFKFVSSRELGDDNYLAVFAAP</sequence>
<evidence type="ECO:0000313" key="4">
    <source>
        <dbReference type="Proteomes" id="UP000237684"/>
    </source>
</evidence>
<evidence type="ECO:0000256" key="1">
    <source>
        <dbReference type="SAM" id="SignalP"/>
    </source>
</evidence>
<evidence type="ECO:0000259" key="2">
    <source>
        <dbReference type="Pfam" id="PF13649"/>
    </source>
</evidence>
<dbReference type="EMBL" id="NIGF01000006">
    <property type="protein sequence ID" value="PQV64188.1"/>
    <property type="molecule type" value="Genomic_DNA"/>
</dbReference>
<name>A0A2S8STT3_9BACT</name>
<keyword evidence="3" id="KW-0808">Transferase</keyword>
<keyword evidence="1" id="KW-0732">Signal</keyword>
<protein>
    <submittedName>
        <fullName evidence="3">Methyltransferase domain-containing protein</fullName>
    </submittedName>
</protein>
<evidence type="ECO:0000313" key="3">
    <source>
        <dbReference type="EMBL" id="PQV64188.1"/>
    </source>
</evidence>